<dbReference type="InterPro" id="IPR016071">
    <property type="entry name" value="Staphylococal_nuclease_OB-fold"/>
</dbReference>
<dbReference type="InterPro" id="IPR002071">
    <property type="entry name" value="Thermonucl_AS"/>
</dbReference>
<evidence type="ECO:0000313" key="7">
    <source>
        <dbReference type="Proteomes" id="UP001596996"/>
    </source>
</evidence>
<feature type="signal peptide" evidence="4">
    <location>
        <begin position="1"/>
        <end position="21"/>
    </location>
</feature>
<dbReference type="RefSeq" id="WP_380820241.1">
    <property type="nucleotide sequence ID" value="NZ_JBHTJN010000010.1"/>
</dbReference>
<dbReference type="PANTHER" id="PTHR12302">
    <property type="entry name" value="EBNA2 BINDING PROTEIN P100"/>
    <property type="match status" value="1"/>
</dbReference>
<keyword evidence="3" id="KW-0378">Hydrolase</keyword>
<keyword evidence="2" id="KW-0255">Endonuclease</keyword>
<name>A0ABW3I9M5_9PAST</name>
<dbReference type="PROSITE" id="PS50830">
    <property type="entry name" value="TNASE_3"/>
    <property type="match status" value="1"/>
</dbReference>
<dbReference type="PANTHER" id="PTHR12302:SF3">
    <property type="entry name" value="SERINE_THREONINE-PROTEIN KINASE 31"/>
    <property type="match status" value="1"/>
</dbReference>
<comment type="caution">
    <text evidence="6">The sequence shown here is derived from an EMBL/GenBank/DDBJ whole genome shotgun (WGS) entry which is preliminary data.</text>
</comment>
<dbReference type="SMART" id="SM00318">
    <property type="entry name" value="SNc"/>
    <property type="match status" value="1"/>
</dbReference>
<dbReference type="PROSITE" id="PS01284">
    <property type="entry name" value="TNASE_2"/>
    <property type="match status" value="1"/>
</dbReference>
<feature type="chain" id="PRO_5046911940" evidence="4">
    <location>
        <begin position="22"/>
        <end position="170"/>
    </location>
</feature>
<sequence length="170" mass="19919">MLKKYISFILLLLLVTLPAQATSRSITCLAVSITDGDTFTCLLENNKQIKIRLAEIDAPEKKQPFGKKSKQALARYIHKKKVKLVIFGYDRYQRTLATVYDQNDENINLKMVQSGMAWAYKKYVRNPVYIQAQQNAKRKEVGLWQDKNPIPPEQWRKQQRLLHENQYYAL</sequence>
<keyword evidence="1" id="KW-0540">Nuclease</keyword>
<dbReference type="Gene3D" id="2.40.50.90">
    <property type="match status" value="1"/>
</dbReference>
<gene>
    <name evidence="6" type="ORF">ACFQ02_05340</name>
</gene>
<evidence type="ECO:0000256" key="3">
    <source>
        <dbReference type="ARBA" id="ARBA00022801"/>
    </source>
</evidence>
<reference evidence="7" key="1">
    <citation type="journal article" date="2019" name="Int. J. Syst. Evol. Microbiol.">
        <title>The Global Catalogue of Microorganisms (GCM) 10K type strain sequencing project: providing services to taxonomists for standard genome sequencing and annotation.</title>
        <authorList>
            <consortium name="The Broad Institute Genomics Platform"/>
            <consortium name="The Broad Institute Genome Sequencing Center for Infectious Disease"/>
            <person name="Wu L."/>
            <person name="Ma J."/>
        </authorList>
    </citation>
    <scope>NUCLEOTIDE SEQUENCE [LARGE SCALE GENOMIC DNA]</scope>
    <source>
        <strain evidence="7">CCUG 61707</strain>
    </source>
</reference>
<evidence type="ECO:0000313" key="6">
    <source>
        <dbReference type="EMBL" id="MFD0966275.1"/>
    </source>
</evidence>
<protein>
    <submittedName>
        <fullName evidence="6">Thermonuclease family protein</fullName>
    </submittedName>
</protein>
<evidence type="ECO:0000259" key="5">
    <source>
        <dbReference type="PROSITE" id="PS50830"/>
    </source>
</evidence>
<evidence type="ECO:0000256" key="2">
    <source>
        <dbReference type="ARBA" id="ARBA00022759"/>
    </source>
</evidence>
<feature type="domain" description="TNase-like" evidence="5">
    <location>
        <begin position="24"/>
        <end position="146"/>
    </location>
</feature>
<evidence type="ECO:0000256" key="1">
    <source>
        <dbReference type="ARBA" id="ARBA00022722"/>
    </source>
</evidence>
<organism evidence="6 7">
    <name type="scientific">Seminibacterium arietis</name>
    <dbReference type="NCBI Taxonomy" id="1173502"/>
    <lineage>
        <taxon>Bacteria</taxon>
        <taxon>Pseudomonadati</taxon>
        <taxon>Pseudomonadota</taxon>
        <taxon>Gammaproteobacteria</taxon>
        <taxon>Pasteurellales</taxon>
        <taxon>Pasteurellaceae</taxon>
        <taxon>Seminibacterium</taxon>
    </lineage>
</organism>
<keyword evidence="4" id="KW-0732">Signal</keyword>
<dbReference type="Proteomes" id="UP001596996">
    <property type="component" value="Unassembled WGS sequence"/>
</dbReference>
<dbReference type="SUPFAM" id="SSF50199">
    <property type="entry name" value="Staphylococcal nuclease"/>
    <property type="match status" value="1"/>
</dbReference>
<keyword evidence="7" id="KW-1185">Reference proteome</keyword>
<accession>A0ABW3I9M5</accession>
<dbReference type="InterPro" id="IPR035437">
    <property type="entry name" value="SNase_OB-fold_sf"/>
</dbReference>
<dbReference type="EMBL" id="JBHTJN010000010">
    <property type="protein sequence ID" value="MFD0966275.1"/>
    <property type="molecule type" value="Genomic_DNA"/>
</dbReference>
<dbReference type="CDD" id="cd00175">
    <property type="entry name" value="SNc"/>
    <property type="match status" value="1"/>
</dbReference>
<dbReference type="Pfam" id="PF00565">
    <property type="entry name" value="SNase"/>
    <property type="match status" value="1"/>
</dbReference>
<proteinExistence type="predicted"/>
<evidence type="ECO:0000256" key="4">
    <source>
        <dbReference type="SAM" id="SignalP"/>
    </source>
</evidence>